<dbReference type="InterPro" id="IPR021765">
    <property type="entry name" value="UstYa-like"/>
</dbReference>
<evidence type="ECO:0000313" key="4">
    <source>
        <dbReference type="Proteomes" id="UP000053095"/>
    </source>
</evidence>
<comment type="similarity">
    <text evidence="2">Belongs to the ustYa family.</text>
</comment>
<evidence type="ECO:0000256" key="1">
    <source>
        <dbReference type="ARBA" id="ARBA00004685"/>
    </source>
</evidence>
<comment type="pathway">
    <text evidence="1">Mycotoxin biosynthesis.</text>
</comment>
<evidence type="ECO:0000313" key="3">
    <source>
        <dbReference type="EMBL" id="GAM40315.1"/>
    </source>
</evidence>
<accession>A0A0B8N3W9</accession>
<dbReference type="Pfam" id="PF11807">
    <property type="entry name" value="UstYa"/>
    <property type="match status" value="1"/>
</dbReference>
<sequence length="293" mass="33484">MKSTQENDDGKAYALIRDNSDDDIEEPFLHNATTRERVKHGSIIRSPVWAVMTSTKRNIGTYETGFDTELANQTSNPFLFQFANLISPRIEEMKSSIKLHQKRYTSAIRDHPNGTLYMAFNTSEPQYVGPPSPEIDAAWNSLLRGRYIHFTTNETSWLNSDPGLPLLEQLPSHGSSIPTAGYYGGPDMLHSLHCINALRQHIDMDYYHNEHVAWLPEEYRRMHIDHCLEQLRQATLCHGDMTPVTLKAIWMDTPRWAALGQTERVHTCRDGMALRERTWERGGDVGRISFGGK</sequence>
<dbReference type="PANTHER" id="PTHR33365">
    <property type="entry name" value="YALI0B05434P"/>
    <property type="match status" value="1"/>
</dbReference>
<reference evidence="4" key="1">
    <citation type="journal article" date="2015" name="Genome Announc.">
        <title>Draft genome sequence of Talaromyces cellulolyticus strain Y-94, a source of lignocellulosic biomass-degrading enzymes.</title>
        <authorList>
            <person name="Fujii T."/>
            <person name="Koike H."/>
            <person name="Sawayama S."/>
            <person name="Yano S."/>
            <person name="Inoue H."/>
        </authorList>
    </citation>
    <scope>NUCLEOTIDE SEQUENCE [LARGE SCALE GENOMIC DNA]</scope>
    <source>
        <strain evidence="4">Y-94</strain>
    </source>
</reference>
<keyword evidence="4" id="KW-1185">Reference proteome</keyword>
<dbReference type="EMBL" id="DF933834">
    <property type="protein sequence ID" value="GAM40315.1"/>
    <property type="molecule type" value="Genomic_DNA"/>
</dbReference>
<dbReference type="PANTHER" id="PTHR33365:SF4">
    <property type="entry name" value="CYCLOCHLOROTINE BIOSYNTHESIS PROTEIN O"/>
    <property type="match status" value="1"/>
</dbReference>
<dbReference type="AlphaFoldDB" id="A0A0B8N3W9"/>
<proteinExistence type="inferred from homology"/>
<organism evidence="3 4">
    <name type="scientific">Talaromyces pinophilus</name>
    <name type="common">Penicillium pinophilum</name>
    <dbReference type="NCBI Taxonomy" id="128442"/>
    <lineage>
        <taxon>Eukaryota</taxon>
        <taxon>Fungi</taxon>
        <taxon>Dikarya</taxon>
        <taxon>Ascomycota</taxon>
        <taxon>Pezizomycotina</taxon>
        <taxon>Eurotiomycetes</taxon>
        <taxon>Eurotiomycetidae</taxon>
        <taxon>Eurotiales</taxon>
        <taxon>Trichocomaceae</taxon>
        <taxon>Talaromyces</taxon>
        <taxon>Talaromyces sect. Talaromyces</taxon>
    </lineage>
</organism>
<protein>
    <submittedName>
        <fullName evidence="3">Uncharacterized protein</fullName>
    </submittedName>
</protein>
<evidence type="ECO:0000256" key="2">
    <source>
        <dbReference type="ARBA" id="ARBA00035112"/>
    </source>
</evidence>
<dbReference type="GO" id="GO:0043386">
    <property type="term" value="P:mycotoxin biosynthetic process"/>
    <property type="evidence" value="ECO:0007669"/>
    <property type="project" value="InterPro"/>
</dbReference>
<name>A0A0B8N3W9_TALPI</name>
<dbReference type="Proteomes" id="UP000053095">
    <property type="component" value="Unassembled WGS sequence"/>
</dbReference>
<gene>
    <name evidence="3" type="ORF">TCE0_038r12578</name>
</gene>